<evidence type="ECO:0000313" key="1">
    <source>
        <dbReference type="EMBL" id="MCM3735780.1"/>
    </source>
</evidence>
<proteinExistence type="predicted"/>
<gene>
    <name evidence="1" type="ORF">M3215_08095</name>
</gene>
<name>A0ACC6A5D0_9BACI</name>
<protein>
    <submittedName>
        <fullName evidence="1">ABC transporter permease</fullName>
    </submittedName>
</protein>
<accession>A0ACC6A5D0</accession>
<keyword evidence="2" id="KW-1185">Reference proteome</keyword>
<comment type="caution">
    <text evidence="1">The sequence shown here is derived from an EMBL/GenBank/DDBJ whole genome shotgun (WGS) entry which is preliminary data.</text>
</comment>
<dbReference type="Proteomes" id="UP001202289">
    <property type="component" value="Unassembled WGS sequence"/>
</dbReference>
<evidence type="ECO:0000313" key="2">
    <source>
        <dbReference type="Proteomes" id="UP001202289"/>
    </source>
</evidence>
<sequence length="328" mass="36625">MMNVIHLFKNNFNRILAQKVVIIVAFIVIPIMIGLAVFFTEKTDIKGNIAFISNNEQSIPKDNRIKIDVINKKPAISDLLSGKYIAIVEGGNNGNYDITTLKNKDDKKIIETFFKTGEIAGSKQVENKKRGVGTNVLGFILMILFMQGVALITLYTEDRDKKTFKRVLTAPVSERQYIFAHGIFTFLGLYIPSYLALVITKSAFKVDIGFSYGMLAILIGILCALATALALFIATIIEHNYSVVASGIYVITCILSGCYISFTGENTVLNKICSVLPQKSYMTLVQGIEKGHDLLEFKGQFIYLLTWIVVLWLLGSMITKRKIKQGMY</sequence>
<reference evidence="1" key="1">
    <citation type="submission" date="2022-05" db="EMBL/GenBank/DDBJ databases">
        <title>Comparative Genomics of Spacecraft Associated Microbes.</title>
        <authorList>
            <person name="Tran M.T."/>
            <person name="Wright A."/>
            <person name="Seuylemezian A."/>
            <person name="Eisen J."/>
            <person name="Coil D."/>
        </authorList>
    </citation>
    <scope>NUCLEOTIDE SEQUENCE</scope>
    <source>
        <strain evidence="1">FAIRING 10M-2.2</strain>
    </source>
</reference>
<dbReference type="EMBL" id="JAMBOP010000007">
    <property type="protein sequence ID" value="MCM3735780.1"/>
    <property type="molecule type" value="Genomic_DNA"/>
</dbReference>
<organism evidence="1 2">
    <name type="scientific">Bacillus cytotoxicus</name>
    <dbReference type="NCBI Taxonomy" id="580165"/>
    <lineage>
        <taxon>Bacteria</taxon>
        <taxon>Bacillati</taxon>
        <taxon>Bacillota</taxon>
        <taxon>Bacilli</taxon>
        <taxon>Bacillales</taxon>
        <taxon>Bacillaceae</taxon>
        <taxon>Bacillus</taxon>
        <taxon>Bacillus cereus group</taxon>
    </lineage>
</organism>